<evidence type="ECO:0000313" key="4">
    <source>
        <dbReference type="EMBL" id="CAF1036666.1"/>
    </source>
</evidence>
<name>A0A8S2JF89_9BILA</name>
<protein>
    <recommendedName>
        <fullName evidence="7">Nitronate monooxygenase domain-containing protein</fullName>
    </recommendedName>
</protein>
<comment type="caution">
    <text evidence="5">The sequence shown here is derived from an EMBL/GenBank/DDBJ whole genome shotgun (WGS) entry which is preliminary data.</text>
</comment>
<dbReference type="Proteomes" id="UP000682733">
    <property type="component" value="Unassembled WGS sequence"/>
</dbReference>
<gene>
    <name evidence="4" type="ORF">OVA965_LOCUS16269</name>
    <name evidence="5" type="ORF">TMI583_LOCUS16278</name>
</gene>
<dbReference type="Gene3D" id="3.20.20.70">
    <property type="entry name" value="Aldolase class I"/>
    <property type="match status" value="1"/>
</dbReference>
<evidence type="ECO:0000256" key="3">
    <source>
        <dbReference type="ARBA" id="ARBA00023002"/>
    </source>
</evidence>
<dbReference type="InterPro" id="IPR013785">
    <property type="entry name" value="Aldolase_TIM"/>
</dbReference>
<keyword evidence="1" id="KW-0285">Flavoprotein</keyword>
<dbReference type="PANTHER" id="PTHR32332">
    <property type="entry name" value="2-NITROPROPANE DIOXYGENASE"/>
    <property type="match status" value="1"/>
</dbReference>
<proteinExistence type="predicted"/>
<dbReference type="PANTHER" id="PTHR32332:SF31">
    <property type="entry name" value="2-NITROPROPANE DIOXYGENASE FAMILY, PUTATIVE (AFU_ORTHOLOGUE AFUA_2G09850)-RELATED"/>
    <property type="match status" value="1"/>
</dbReference>
<keyword evidence="2" id="KW-0288">FMN</keyword>
<evidence type="ECO:0000256" key="1">
    <source>
        <dbReference type="ARBA" id="ARBA00022630"/>
    </source>
</evidence>
<dbReference type="CDD" id="cd04730">
    <property type="entry name" value="NPD_like"/>
    <property type="match status" value="1"/>
</dbReference>
<evidence type="ECO:0000256" key="2">
    <source>
        <dbReference type="ARBA" id="ARBA00022643"/>
    </source>
</evidence>
<dbReference type="EMBL" id="CAJNOK010007517">
    <property type="protein sequence ID" value="CAF1036666.1"/>
    <property type="molecule type" value="Genomic_DNA"/>
</dbReference>
<dbReference type="EMBL" id="CAJOBA010007528">
    <property type="protein sequence ID" value="CAF3804915.1"/>
    <property type="molecule type" value="Genomic_DNA"/>
</dbReference>
<reference evidence="5" key="1">
    <citation type="submission" date="2021-02" db="EMBL/GenBank/DDBJ databases">
        <authorList>
            <person name="Nowell W R."/>
        </authorList>
    </citation>
    <scope>NUCLEOTIDE SEQUENCE</scope>
</reference>
<evidence type="ECO:0000313" key="6">
    <source>
        <dbReference type="Proteomes" id="UP000682733"/>
    </source>
</evidence>
<sequence>MSSGHNSRPSLLSTDLTTLFDIRYPIISAPMSGAAGANLAIAVSQAGGLGLIAGGAGNAFSWLKQQIIQCNNTKYSNGTKLKYGVGLITLGLPYFPQAFEYVLAAKPTAILFSFGDAKAYAQRVKQAGIEVISQIQNVQDGISAAEYSDVIVCQGEEAGGHGQSGLSTWTLLPLLQKKLRELGKTVPLVAAGGIGDENGLITALDMGATGILMGTRFLASPESFLSNEDKLRIIKAT</sequence>
<dbReference type="Pfam" id="PF03060">
    <property type="entry name" value="NMO"/>
    <property type="match status" value="2"/>
</dbReference>
<organism evidence="5 6">
    <name type="scientific">Didymodactylos carnosus</name>
    <dbReference type="NCBI Taxonomy" id="1234261"/>
    <lineage>
        <taxon>Eukaryota</taxon>
        <taxon>Metazoa</taxon>
        <taxon>Spiralia</taxon>
        <taxon>Gnathifera</taxon>
        <taxon>Rotifera</taxon>
        <taxon>Eurotatoria</taxon>
        <taxon>Bdelloidea</taxon>
        <taxon>Philodinida</taxon>
        <taxon>Philodinidae</taxon>
        <taxon>Didymodactylos</taxon>
    </lineage>
</organism>
<dbReference type="AlphaFoldDB" id="A0A8S2JF89"/>
<dbReference type="GO" id="GO:0018580">
    <property type="term" value="F:nitronate monooxygenase activity"/>
    <property type="evidence" value="ECO:0007669"/>
    <property type="project" value="InterPro"/>
</dbReference>
<dbReference type="SUPFAM" id="SSF51412">
    <property type="entry name" value="Inosine monophosphate dehydrogenase (IMPDH)"/>
    <property type="match status" value="1"/>
</dbReference>
<dbReference type="InterPro" id="IPR004136">
    <property type="entry name" value="NMO"/>
</dbReference>
<evidence type="ECO:0000313" key="5">
    <source>
        <dbReference type="EMBL" id="CAF3804915.1"/>
    </source>
</evidence>
<keyword evidence="3" id="KW-0560">Oxidoreductase</keyword>
<evidence type="ECO:0008006" key="7">
    <source>
        <dbReference type="Google" id="ProtNLM"/>
    </source>
</evidence>
<dbReference type="Proteomes" id="UP000677228">
    <property type="component" value="Unassembled WGS sequence"/>
</dbReference>
<accession>A0A8S2JF89</accession>